<accession>A0A9X2C1R6</accession>
<dbReference type="Proteomes" id="UP001139353">
    <property type="component" value="Unassembled WGS sequence"/>
</dbReference>
<proteinExistence type="predicted"/>
<dbReference type="AlphaFoldDB" id="A0A9X2C1R6"/>
<comment type="caution">
    <text evidence="1">The sequence shown here is derived from an EMBL/GenBank/DDBJ whole genome shotgun (WGS) entry which is preliminary data.</text>
</comment>
<reference evidence="1" key="1">
    <citation type="submission" date="2021-11" db="EMBL/GenBank/DDBJ databases">
        <title>BS-T2-15 a new species belonging to the Comamonadaceae family isolated from the soil of a French oak forest.</title>
        <authorList>
            <person name="Mieszkin S."/>
            <person name="Alain K."/>
        </authorList>
    </citation>
    <scope>NUCLEOTIDE SEQUENCE</scope>
    <source>
        <strain evidence="1">BS-T2-15</strain>
    </source>
</reference>
<keyword evidence="2" id="KW-1185">Reference proteome</keyword>
<sequence length="90" mass="9464">MECYRIEIPSGVKVAGSAAGGEATHVLPGEYLVHRYWPKLASSASPVLRFVGADPTGRDVHVPLDAVRRLPASTGVSAVLQKTPALDEAV</sequence>
<dbReference type="RefSeq" id="WP_275681288.1">
    <property type="nucleotide sequence ID" value="NZ_JAJLJH010000001.1"/>
</dbReference>
<protein>
    <submittedName>
        <fullName evidence="1">Uncharacterized protein</fullName>
    </submittedName>
</protein>
<evidence type="ECO:0000313" key="1">
    <source>
        <dbReference type="EMBL" id="MCK9685280.1"/>
    </source>
</evidence>
<organism evidence="1 2">
    <name type="scientific">Scleromatobacter humisilvae</name>
    <dbReference type="NCBI Taxonomy" id="2897159"/>
    <lineage>
        <taxon>Bacteria</taxon>
        <taxon>Pseudomonadati</taxon>
        <taxon>Pseudomonadota</taxon>
        <taxon>Betaproteobacteria</taxon>
        <taxon>Burkholderiales</taxon>
        <taxon>Sphaerotilaceae</taxon>
        <taxon>Scleromatobacter</taxon>
    </lineage>
</organism>
<gene>
    <name evidence="1" type="ORF">LPC04_06080</name>
</gene>
<evidence type="ECO:0000313" key="2">
    <source>
        <dbReference type="Proteomes" id="UP001139353"/>
    </source>
</evidence>
<name>A0A9X2C1R6_9BURK</name>
<dbReference type="EMBL" id="JAJLJH010000001">
    <property type="protein sequence ID" value="MCK9685280.1"/>
    <property type="molecule type" value="Genomic_DNA"/>
</dbReference>